<sequence length="91" mass="10683">MANQSTKKELLEEALHYHPDGGEEEVDKEWEEFSRLMAKLRENRQNRPHRYFILRDVKHANFMSDVESGVHVCNSQQSCEILIKSKVLNAI</sequence>
<dbReference type="AlphaFoldDB" id="A0A0M9A8W3"/>
<accession>A0A0M9A8W3</accession>
<dbReference type="OrthoDB" id="4564at2759"/>
<proteinExistence type="predicted"/>
<dbReference type="STRING" id="166423.A0A0M9A8W3"/>
<evidence type="ECO:0000313" key="1">
    <source>
        <dbReference type="EMBL" id="KOX79607.1"/>
    </source>
</evidence>
<evidence type="ECO:0000313" key="2">
    <source>
        <dbReference type="Proteomes" id="UP000053105"/>
    </source>
</evidence>
<dbReference type="EMBL" id="KQ435711">
    <property type="protein sequence ID" value="KOX79607.1"/>
    <property type="molecule type" value="Genomic_DNA"/>
</dbReference>
<dbReference type="Proteomes" id="UP000053105">
    <property type="component" value="Unassembled WGS sequence"/>
</dbReference>
<name>A0A0M9A8W3_9HYME</name>
<keyword evidence="2" id="KW-1185">Reference proteome</keyword>
<protein>
    <submittedName>
        <fullName evidence="1">Uncharacterized protein</fullName>
    </submittedName>
</protein>
<organism evidence="1 2">
    <name type="scientific">Melipona quadrifasciata</name>
    <dbReference type="NCBI Taxonomy" id="166423"/>
    <lineage>
        <taxon>Eukaryota</taxon>
        <taxon>Metazoa</taxon>
        <taxon>Ecdysozoa</taxon>
        <taxon>Arthropoda</taxon>
        <taxon>Hexapoda</taxon>
        <taxon>Insecta</taxon>
        <taxon>Pterygota</taxon>
        <taxon>Neoptera</taxon>
        <taxon>Endopterygota</taxon>
        <taxon>Hymenoptera</taxon>
        <taxon>Apocrita</taxon>
        <taxon>Aculeata</taxon>
        <taxon>Apoidea</taxon>
        <taxon>Anthophila</taxon>
        <taxon>Apidae</taxon>
        <taxon>Melipona</taxon>
    </lineage>
</organism>
<gene>
    <name evidence="1" type="ORF">WN51_02873</name>
</gene>
<reference evidence="1 2" key="1">
    <citation type="submission" date="2015-07" db="EMBL/GenBank/DDBJ databases">
        <title>The genome of Melipona quadrifasciata.</title>
        <authorList>
            <person name="Pan H."/>
            <person name="Kapheim K."/>
        </authorList>
    </citation>
    <scope>NUCLEOTIDE SEQUENCE [LARGE SCALE GENOMIC DNA]</scope>
    <source>
        <strain evidence="1">0111107301</strain>
        <tissue evidence="1">Whole body</tissue>
    </source>
</reference>